<evidence type="ECO:0000313" key="5">
    <source>
        <dbReference type="EMBL" id="MUN08278.1"/>
    </source>
</evidence>
<keyword evidence="1" id="KW-0805">Transcription regulation</keyword>
<dbReference type="Gene3D" id="1.10.10.10">
    <property type="entry name" value="Winged helix-like DNA-binding domain superfamily/Winged helix DNA-binding domain"/>
    <property type="match status" value="1"/>
</dbReference>
<dbReference type="GO" id="GO:0003677">
    <property type="term" value="F:DNA binding"/>
    <property type="evidence" value="ECO:0007669"/>
    <property type="project" value="UniProtKB-KW"/>
</dbReference>
<evidence type="ECO:0000313" key="6">
    <source>
        <dbReference type="Proteomes" id="UP000480122"/>
    </source>
</evidence>
<dbReference type="SUPFAM" id="SSF48008">
    <property type="entry name" value="GntR ligand-binding domain-like"/>
    <property type="match status" value="1"/>
</dbReference>
<evidence type="ECO:0000256" key="1">
    <source>
        <dbReference type="ARBA" id="ARBA00023015"/>
    </source>
</evidence>
<dbReference type="Proteomes" id="UP000480122">
    <property type="component" value="Unassembled WGS sequence"/>
</dbReference>
<dbReference type="PRINTS" id="PR00035">
    <property type="entry name" value="HTHGNTR"/>
</dbReference>
<comment type="caution">
    <text evidence="5">The sequence shown here is derived from an EMBL/GenBank/DDBJ whole genome shotgun (WGS) entry which is preliminary data.</text>
</comment>
<organism evidence="5 6">
    <name type="scientific">Agromyces luteolus</name>
    <dbReference type="NCBI Taxonomy" id="88373"/>
    <lineage>
        <taxon>Bacteria</taxon>
        <taxon>Bacillati</taxon>
        <taxon>Actinomycetota</taxon>
        <taxon>Actinomycetes</taxon>
        <taxon>Micrococcales</taxon>
        <taxon>Microbacteriaceae</taxon>
        <taxon>Agromyces</taxon>
    </lineage>
</organism>
<dbReference type="InterPro" id="IPR008920">
    <property type="entry name" value="TF_FadR/GntR_C"/>
</dbReference>
<evidence type="ECO:0000256" key="2">
    <source>
        <dbReference type="ARBA" id="ARBA00023125"/>
    </source>
</evidence>
<dbReference type="Pfam" id="PF00392">
    <property type="entry name" value="GntR"/>
    <property type="match status" value="1"/>
</dbReference>
<feature type="domain" description="HTH gntR-type" evidence="4">
    <location>
        <begin position="22"/>
        <end position="89"/>
    </location>
</feature>
<dbReference type="AlphaFoldDB" id="A0A7C9MJ10"/>
<dbReference type="InterPro" id="IPR036390">
    <property type="entry name" value="WH_DNA-bd_sf"/>
</dbReference>
<name>A0A7C9MJ10_9MICO</name>
<dbReference type="GO" id="GO:0003700">
    <property type="term" value="F:DNA-binding transcription factor activity"/>
    <property type="evidence" value="ECO:0007669"/>
    <property type="project" value="InterPro"/>
</dbReference>
<dbReference type="PANTHER" id="PTHR43537:SF5">
    <property type="entry name" value="UXU OPERON TRANSCRIPTIONAL REGULATOR"/>
    <property type="match status" value="1"/>
</dbReference>
<sequence>MSINADERGGVPPWGPTVVASVSRKDAVGIEIRRAIILGRLKPGDKLTETQLATSLGVSRPTVREALNQLTREGLIVQEPYRGLRVADVTKEQIRDIAVARVGLDMLAIDAILADQTGRRMQIVEEGWEQFERYAFHPDPVVQHEAHLAFHRQIWAASENYLLLKLWPVTEAHITLAIAEDQTARDDPERAHRVHADLMVAIRTKDRDTIEAAFVAHTLTSAEELITLLGGEETQ</sequence>
<gene>
    <name evidence="5" type="ORF">GLX25_14260</name>
</gene>
<dbReference type="InterPro" id="IPR000524">
    <property type="entry name" value="Tscrpt_reg_HTH_GntR"/>
</dbReference>
<dbReference type="InterPro" id="IPR036388">
    <property type="entry name" value="WH-like_DNA-bd_sf"/>
</dbReference>
<dbReference type="OrthoDB" id="3567645at2"/>
<protein>
    <submittedName>
        <fullName evidence="5">GntR family transcriptional regulator</fullName>
    </submittedName>
</protein>
<dbReference type="SMART" id="SM00345">
    <property type="entry name" value="HTH_GNTR"/>
    <property type="match status" value="1"/>
</dbReference>
<evidence type="ECO:0000259" key="4">
    <source>
        <dbReference type="PROSITE" id="PS50949"/>
    </source>
</evidence>
<accession>A0A7C9MJ10</accession>
<dbReference type="Gene3D" id="1.20.120.530">
    <property type="entry name" value="GntR ligand-binding domain-like"/>
    <property type="match status" value="1"/>
</dbReference>
<keyword evidence="6" id="KW-1185">Reference proteome</keyword>
<dbReference type="EMBL" id="WODA01000025">
    <property type="protein sequence ID" value="MUN08278.1"/>
    <property type="molecule type" value="Genomic_DNA"/>
</dbReference>
<dbReference type="CDD" id="cd07377">
    <property type="entry name" value="WHTH_GntR"/>
    <property type="match status" value="1"/>
</dbReference>
<dbReference type="PANTHER" id="PTHR43537">
    <property type="entry name" value="TRANSCRIPTIONAL REGULATOR, GNTR FAMILY"/>
    <property type="match status" value="1"/>
</dbReference>
<keyword evidence="2" id="KW-0238">DNA-binding</keyword>
<keyword evidence="3" id="KW-0804">Transcription</keyword>
<dbReference type="InterPro" id="IPR011711">
    <property type="entry name" value="GntR_C"/>
</dbReference>
<dbReference type="Pfam" id="PF07729">
    <property type="entry name" value="FCD"/>
    <property type="match status" value="1"/>
</dbReference>
<reference evidence="5 6" key="1">
    <citation type="submission" date="2019-11" db="EMBL/GenBank/DDBJ databases">
        <title>Agromyces kandeliae sp. nov., isolated from mangrove soil.</title>
        <authorList>
            <person name="Wang R."/>
        </authorList>
    </citation>
    <scope>NUCLEOTIDE SEQUENCE [LARGE SCALE GENOMIC DNA]</scope>
    <source>
        <strain evidence="5 6">JCM 11431</strain>
    </source>
</reference>
<dbReference type="PROSITE" id="PS50949">
    <property type="entry name" value="HTH_GNTR"/>
    <property type="match status" value="1"/>
</dbReference>
<proteinExistence type="predicted"/>
<dbReference type="SUPFAM" id="SSF46785">
    <property type="entry name" value="Winged helix' DNA-binding domain"/>
    <property type="match status" value="1"/>
</dbReference>
<evidence type="ECO:0000256" key="3">
    <source>
        <dbReference type="ARBA" id="ARBA00023163"/>
    </source>
</evidence>